<accession>A0A5M9MYD6</accession>
<dbReference type="PROSITE" id="PS51782">
    <property type="entry name" value="LYSM"/>
    <property type="match status" value="1"/>
</dbReference>
<keyword evidence="5 11" id="KW-0378">Hydrolase</keyword>
<evidence type="ECO:0000256" key="4">
    <source>
        <dbReference type="ARBA" id="ARBA00022669"/>
    </source>
</evidence>
<dbReference type="GO" id="GO:0006032">
    <property type="term" value="P:chitin catabolic process"/>
    <property type="evidence" value="ECO:0007669"/>
    <property type="project" value="UniProtKB-KW"/>
</dbReference>
<gene>
    <name evidence="15" type="ORF">ATNIH1004_002340</name>
</gene>
<evidence type="ECO:0000313" key="16">
    <source>
        <dbReference type="Proteomes" id="UP000324241"/>
    </source>
</evidence>
<keyword evidence="6" id="KW-0146">Chitin degradation</keyword>
<evidence type="ECO:0000259" key="14">
    <source>
        <dbReference type="PROSITE" id="PS51910"/>
    </source>
</evidence>
<keyword evidence="12" id="KW-0732">Signal</keyword>
<dbReference type="Gene3D" id="3.20.20.80">
    <property type="entry name" value="Glycosidases"/>
    <property type="match status" value="1"/>
</dbReference>
<evidence type="ECO:0000256" key="1">
    <source>
        <dbReference type="ARBA" id="ARBA00000822"/>
    </source>
</evidence>
<dbReference type="OrthoDB" id="73875at2759"/>
<dbReference type="PROSITE" id="PS51910">
    <property type="entry name" value="GH18_2"/>
    <property type="match status" value="1"/>
</dbReference>
<dbReference type="GO" id="GO:0000272">
    <property type="term" value="P:polysaccharide catabolic process"/>
    <property type="evidence" value="ECO:0007669"/>
    <property type="project" value="UniProtKB-KW"/>
</dbReference>
<keyword evidence="8" id="KW-0119">Carbohydrate metabolism</keyword>
<dbReference type="InterPro" id="IPR011583">
    <property type="entry name" value="Chitinase_II/V-like_cat"/>
</dbReference>
<dbReference type="SMART" id="SM00636">
    <property type="entry name" value="Glyco_18"/>
    <property type="match status" value="1"/>
</dbReference>
<dbReference type="InterPro" id="IPR053214">
    <property type="entry name" value="LysM12-like"/>
</dbReference>
<keyword evidence="9 11" id="KW-0326">Glycosidase</keyword>
<evidence type="ECO:0000256" key="7">
    <source>
        <dbReference type="ARBA" id="ARBA00023026"/>
    </source>
</evidence>
<dbReference type="SMART" id="SM00257">
    <property type="entry name" value="LysM"/>
    <property type="match status" value="2"/>
</dbReference>
<dbReference type="Gene3D" id="3.10.350.10">
    <property type="entry name" value="LysM domain"/>
    <property type="match status" value="2"/>
</dbReference>
<feature type="chain" id="PRO_5024444633" description="chitinase" evidence="12">
    <location>
        <begin position="19"/>
        <end position="1131"/>
    </location>
</feature>
<evidence type="ECO:0000256" key="2">
    <source>
        <dbReference type="ARBA" id="ARBA00008682"/>
    </source>
</evidence>
<reference evidence="15 16" key="1">
    <citation type="submission" date="2019-08" db="EMBL/GenBank/DDBJ databases">
        <title>The genome sequence of a newly discovered highly antifungal drug resistant Aspergillus species, Aspergillus tanneri NIH 1004.</title>
        <authorList>
            <person name="Mounaud S."/>
            <person name="Singh I."/>
            <person name="Joardar V."/>
            <person name="Pakala S."/>
            <person name="Pakala S."/>
            <person name="Venepally P."/>
            <person name="Chung J.K."/>
            <person name="Losada L."/>
            <person name="Nierman W.C."/>
        </authorList>
    </citation>
    <scope>NUCLEOTIDE SEQUENCE [LARGE SCALE GENOMIC DNA]</scope>
    <source>
        <strain evidence="15 16">NIH1004</strain>
    </source>
</reference>
<evidence type="ECO:0000256" key="3">
    <source>
        <dbReference type="ARBA" id="ARBA00012729"/>
    </source>
</evidence>
<keyword evidence="4" id="KW-0147">Chitin-binding</keyword>
<evidence type="ECO:0000259" key="13">
    <source>
        <dbReference type="PROSITE" id="PS51782"/>
    </source>
</evidence>
<dbReference type="RefSeq" id="XP_033429030.1">
    <property type="nucleotide sequence ID" value="XM_033567035.1"/>
</dbReference>
<dbReference type="AlphaFoldDB" id="A0A5M9MYD6"/>
<dbReference type="GeneID" id="54325042"/>
<dbReference type="InterPro" id="IPR017853">
    <property type="entry name" value="GH"/>
</dbReference>
<comment type="similarity">
    <text evidence="2">Belongs to the glycosyl hydrolase 18 family. Chitinase class V subfamily.</text>
</comment>
<evidence type="ECO:0000256" key="9">
    <source>
        <dbReference type="ARBA" id="ARBA00023295"/>
    </source>
</evidence>
<comment type="catalytic activity">
    <reaction evidence="1">
        <text>Random endo-hydrolysis of N-acetyl-beta-D-glucosaminide (1-&gt;4)-beta-linkages in chitin and chitodextrins.</text>
        <dbReference type="EC" id="3.2.1.14"/>
    </reaction>
</comment>
<name>A0A5M9MYD6_9EURO</name>
<dbReference type="GO" id="GO:0008843">
    <property type="term" value="F:endochitinase activity"/>
    <property type="evidence" value="ECO:0007669"/>
    <property type="project" value="UniProtKB-EC"/>
</dbReference>
<dbReference type="PANTHER" id="PTHR47700">
    <property type="entry name" value="V CHITINASE, PUTATIVE (AFU_ORTHOLOGUE AFUA_6G13720)-RELATED"/>
    <property type="match status" value="1"/>
</dbReference>
<dbReference type="InterPro" id="IPR029070">
    <property type="entry name" value="Chitinase_insertion_sf"/>
</dbReference>
<dbReference type="Pfam" id="PF00704">
    <property type="entry name" value="Glyco_hydro_18"/>
    <property type="match status" value="1"/>
</dbReference>
<evidence type="ECO:0000313" key="15">
    <source>
        <dbReference type="EMBL" id="KAA8649669.1"/>
    </source>
</evidence>
<dbReference type="EC" id="3.2.1.14" evidence="3"/>
<evidence type="ECO:0000256" key="5">
    <source>
        <dbReference type="ARBA" id="ARBA00022801"/>
    </source>
</evidence>
<dbReference type="SUPFAM" id="SSF51445">
    <property type="entry name" value="(Trans)glycosidases"/>
    <property type="match status" value="1"/>
</dbReference>
<evidence type="ECO:0000256" key="11">
    <source>
        <dbReference type="RuleBase" id="RU000489"/>
    </source>
</evidence>
<dbReference type="Pfam" id="PF01476">
    <property type="entry name" value="LysM"/>
    <property type="match status" value="1"/>
</dbReference>
<dbReference type="PANTHER" id="PTHR47700:SF1">
    <property type="entry name" value="CHITINASE"/>
    <property type="match status" value="1"/>
</dbReference>
<dbReference type="InterPro" id="IPR001223">
    <property type="entry name" value="Glyco_hydro18_cat"/>
</dbReference>
<evidence type="ECO:0000256" key="10">
    <source>
        <dbReference type="ARBA" id="ARBA00023326"/>
    </source>
</evidence>
<keyword evidence="7" id="KW-0843">Virulence</keyword>
<organism evidence="15 16">
    <name type="scientific">Aspergillus tanneri</name>
    <dbReference type="NCBI Taxonomy" id="1220188"/>
    <lineage>
        <taxon>Eukaryota</taxon>
        <taxon>Fungi</taxon>
        <taxon>Dikarya</taxon>
        <taxon>Ascomycota</taxon>
        <taxon>Pezizomycotina</taxon>
        <taxon>Eurotiomycetes</taxon>
        <taxon>Eurotiomycetidae</taxon>
        <taxon>Eurotiales</taxon>
        <taxon>Aspergillaceae</taxon>
        <taxon>Aspergillus</taxon>
        <taxon>Aspergillus subgen. Circumdati</taxon>
    </lineage>
</organism>
<keyword evidence="10" id="KW-0624">Polysaccharide degradation</keyword>
<dbReference type="SUPFAM" id="SSF54556">
    <property type="entry name" value="Chitinase insertion domain"/>
    <property type="match status" value="1"/>
</dbReference>
<comment type="caution">
    <text evidence="15">The sequence shown here is derived from an EMBL/GenBank/DDBJ whole genome shotgun (WGS) entry which is preliminary data.</text>
</comment>
<feature type="domain" description="LysM" evidence="13">
    <location>
        <begin position="262"/>
        <end position="307"/>
    </location>
</feature>
<dbReference type="InterPro" id="IPR018392">
    <property type="entry name" value="LysM"/>
</dbReference>
<feature type="signal peptide" evidence="12">
    <location>
        <begin position="1"/>
        <end position="18"/>
    </location>
</feature>
<dbReference type="InterPro" id="IPR001579">
    <property type="entry name" value="Glyco_hydro_18_chit_AS"/>
</dbReference>
<evidence type="ECO:0000256" key="8">
    <source>
        <dbReference type="ARBA" id="ARBA00023277"/>
    </source>
</evidence>
<dbReference type="GO" id="GO:0008061">
    <property type="term" value="F:chitin binding"/>
    <property type="evidence" value="ECO:0007669"/>
    <property type="project" value="UniProtKB-KW"/>
</dbReference>
<proteinExistence type="inferred from homology"/>
<dbReference type="InterPro" id="IPR036779">
    <property type="entry name" value="LysM_dom_sf"/>
</dbReference>
<dbReference type="PROSITE" id="PS01095">
    <property type="entry name" value="GH18_1"/>
    <property type="match status" value="1"/>
</dbReference>
<dbReference type="VEuPathDB" id="FungiDB:EYZ11_012794"/>
<evidence type="ECO:0000256" key="6">
    <source>
        <dbReference type="ARBA" id="ARBA00023024"/>
    </source>
</evidence>
<sequence length="1131" mass="123299">MVTLSSFIAVLGAVGAAATPRFRNSVSPGYRSADVCPERCSVSGPTIRNWSVYPNFNQIKKCKQTMFYDFSLYDPVDDRAVSHKIHACSSYGPDFDLLPASGVQVASVESVNVEFEMGWRLPGCGLLSARSARMLRRDMEMELQTGLSSSMASLGLSESALKIFQDNLENLNVSTPNLAMQLCGPDYDSTHIFGIMATSRGTFSPIQDAIKSWANATCLSFEGSAKFPGRAMFTAPLLHASHTTTANSTVATKKLHKRAECRTVQVEPGNSCADLAVKCGISGADFTKYNPGNNICSTLKPKQYVCCSKGDLPDFRPKPNKDGSCFTYQVKENDNCDNLAAEYSLTRDDLENFKNTWGWNSCKPLYKDTVMCLSEGDAPFPAPIANAVCGPQKPGSKPPTDGSDIADMNPCPAPGTAKPGTYGCISNCGLDVVKGSGSGAIKIAYYEGYCLSGSIDTSGYTHINFGFGTLTPAFDVEIGDRLSSYQFGEFKRISGAKKILLFGGWAFSTDAATYQIFRNGVKPANRLTMATKITNFIKKNNLDGVDIDWEYPGAPDLPEFDPGTEEEGPNYLAFLVILKNLLPGKSVSIAAPSSYWYLKQFPIAKITSNSQEECDLGNCLRSQVNLTETKQSLAMITKAGVPGEKVIVGVTSYGRSFKMAEAGCYGPNCLFTGDRLNSNAKKGKCTGTVGYIADAEIAEILNEPGRVVKHFVDSSSNSNILVYDDTEWVSYMSTATKKTRTALYSAWGLGGTSDWATDLQKYHDVPPPATRWAMFIELTMSGEDPKTDMTRNGNWTDWTCEHPYIVAPFDHTPSERIWEDTDRDRGLEFMESVTTTLQIGAQTHCGDLTMDSCGTLDCPAGANGKSSGPAAQFIWNSLATIHLMHKNYHNTLFEVALVVSTKLDDMENTFAPIPQADGTWTLLLIDLITLGTLGAGGPFTPFSRDSLLLHSSNCSPDLEEVIKILRESMANGKLIEGKSEGKRPSKEEIDTTLKNDFRANIQKCFFGYSIPTLWRESKSYAFIIDAGHGCGEKQLSKYITDDTMDATGACVDGKQYYLVYPDGKSKVCKCQIVTDHGLCQTICRNNKFSMLLALDSLTDGNFGDITKEDLIRGSVRTWIQNGKENGGGFAE</sequence>
<feature type="domain" description="GH18" evidence="14">
    <location>
        <begin position="440"/>
        <end position="808"/>
    </location>
</feature>
<evidence type="ECO:0000256" key="12">
    <source>
        <dbReference type="SAM" id="SignalP"/>
    </source>
</evidence>
<dbReference type="Proteomes" id="UP000324241">
    <property type="component" value="Unassembled WGS sequence"/>
</dbReference>
<dbReference type="Gene3D" id="3.10.50.10">
    <property type="match status" value="1"/>
</dbReference>
<protein>
    <recommendedName>
        <fullName evidence="3">chitinase</fullName>
        <ecNumber evidence="3">3.2.1.14</ecNumber>
    </recommendedName>
</protein>
<dbReference type="EMBL" id="QUQM01000001">
    <property type="protein sequence ID" value="KAA8649669.1"/>
    <property type="molecule type" value="Genomic_DNA"/>
</dbReference>